<feature type="domain" description="RING-type" evidence="5">
    <location>
        <begin position="82"/>
        <end position="116"/>
    </location>
</feature>
<dbReference type="Pfam" id="PF13920">
    <property type="entry name" value="zf-C3HC4_3"/>
    <property type="match status" value="1"/>
</dbReference>
<dbReference type="PROSITE" id="PS50089">
    <property type="entry name" value="ZF_RING_2"/>
    <property type="match status" value="1"/>
</dbReference>
<gene>
    <name evidence="6" type="ORF">HU200_040999</name>
</gene>
<comment type="caution">
    <text evidence="6">The sequence shown here is derived from an EMBL/GenBank/DDBJ whole genome shotgun (WGS) entry which is preliminary data.</text>
</comment>
<name>A0A835B7V3_9POAL</name>
<keyword evidence="3" id="KW-0862">Zinc</keyword>
<keyword evidence="2 4" id="KW-0863">Zinc-finger</keyword>
<proteinExistence type="predicted"/>
<dbReference type="InterPro" id="IPR001841">
    <property type="entry name" value="Znf_RING"/>
</dbReference>
<evidence type="ECO:0000259" key="5">
    <source>
        <dbReference type="PROSITE" id="PS50089"/>
    </source>
</evidence>
<dbReference type="PANTHER" id="PTHR42647">
    <property type="entry name" value="SBP (S-RIBONUCLEASE BINDING PROTEIN) FAMILY PROTEIN"/>
    <property type="match status" value="1"/>
</dbReference>
<accession>A0A835B7V3</accession>
<dbReference type="InterPro" id="IPR013083">
    <property type="entry name" value="Znf_RING/FYVE/PHD"/>
</dbReference>
<dbReference type="Gene3D" id="3.30.40.10">
    <property type="entry name" value="Zinc/RING finger domain, C3HC4 (zinc finger)"/>
    <property type="match status" value="1"/>
</dbReference>
<evidence type="ECO:0000313" key="6">
    <source>
        <dbReference type="EMBL" id="KAF8690628.1"/>
    </source>
</evidence>
<reference evidence="6" key="1">
    <citation type="submission" date="2020-07" db="EMBL/GenBank/DDBJ databases">
        <title>Genome sequence and genetic diversity analysis of an under-domesticated orphan crop, white fonio (Digitaria exilis).</title>
        <authorList>
            <person name="Bennetzen J.L."/>
            <person name="Chen S."/>
            <person name="Ma X."/>
            <person name="Wang X."/>
            <person name="Yssel A.E.J."/>
            <person name="Chaluvadi S.R."/>
            <person name="Johnson M."/>
            <person name="Gangashetty P."/>
            <person name="Hamidou F."/>
            <person name="Sanogo M.D."/>
            <person name="Zwaenepoel A."/>
            <person name="Wallace J."/>
            <person name="Van De Peer Y."/>
            <person name="Van Deynze A."/>
        </authorList>
    </citation>
    <scope>NUCLEOTIDE SEQUENCE</scope>
    <source>
        <tissue evidence="6">Leaves</tissue>
    </source>
</reference>
<protein>
    <recommendedName>
        <fullName evidence="5">RING-type domain-containing protein</fullName>
    </recommendedName>
</protein>
<dbReference type="OrthoDB" id="1711136at2759"/>
<keyword evidence="7" id="KW-1185">Reference proteome</keyword>
<dbReference type="EMBL" id="JACEFO010001972">
    <property type="protein sequence ID" value="KAF8690628.1"/>
    <property type="molecule type" value="Genomic_DNA"/>
</dbReference>
<dbReference type="Proteomes" id="UP000636709">
    <property type="component" value="Unassembled WGS sequence"/>
</dbReference>
<dbReference type="GO" id="GO:0004842">
    <property type="term" value="F:ubiquitin-protein transferase activity"/>
    <property type="evidence" value="ECO:0007669"/>
    <property type="project" value="TreeGrafter"/>
</dbReference>
<evidence type="ECO:0000256" key="2">
    <source>
        <dbReference type="ARBA" id="ARBA00022771"/>
    </source>
</evidence>
<evidence type="ECO:0000256" key="1">
    <source>
        <dbReference type="ARBA" id="ARBA00022723"/>
    </source>
</evidence>
<dbReference type="AlphaFoldDB" id="A0A835B7V3"/>
<sequence>MNLMESMPQIAQEIAHLHVEIQNTKEALQTAKQDVDFLTEFSNRTNDINKILVSQLQETNEHGHGLTNALEPVENTHPTIVCRSCFSRGACMLILPCHHLTTCKSCGVHLTMCPICGTAIAEAIECRFV</sequence>
<dbReference type="PANTHER" id="PTHR42647:SF31">
    <property type="entry name" value="RING-TYPE DOMAIN-CONTAINING PROTEIN"/>
    <property type="match status" value="1"/>
</dbReference>
<dbReference type="GO" id="GO:0008270">
    <property type="term" value="F:zinc ion binding"/>
    <property type="evidence" value="ECO:0007669"/>
    <property type="project" value="UniProtKB-KW"/>
</dbReference>
<evidence type="ECO:0000256" key="3">
    <source>
        <dbReference type="ARBA" id="ARBA00022833"/>
    </source>
</evidence>
<keyword evidence="1" id="KW-0479">Metal-binding</keyword>
<evidence type="ECO:0000313" key="7">
    <source>
        <dbReference type="Proteomes" id="UP000636709"/>
    </source>
</evidence>
<evidence type="ECO:0000256" key="4">
    <source>
        <dbReference type="PROSITE-ProRule" id="PRU00175"/>
    </source>
</evidence>
<organism evidence="6 7">
    <name type="scientific">Digitaria exilis</name>
    <dbReference type="NCBI Taxonomy" id="1010633"/>
    <lineage>
        <taxon>Eukaryota</taxon>
        <taxon>Viridiplantae</taxon>
        <taxon>Streptophyta</taxon>
        <taxon>Embryophyta</taxon>
        <taxon>Tracheophyta</taxon>
        <taxon>Spermatophyta</taxon>
        <taxon>Magnoliopsida</taxon>
        <taxon>Liliopsida</taxon>
        <taxon>Poales</taxon>
        <taxon>Poaceae</taxon>
        <taxon>PACMAD clade</taxon>
        <taxon>Panicoideae</taxon>
        <taxon>Panicodae</taxon>
        <taxon>Paniceae</taxon>
        <taxon>Anthephorinae</taxon>
        <taxon>Digitaria</taxon>
    </lineage>
</organism>